<dbReference type="InterPro" id="IPR036291">
    <property type="entry name" value="NAD(P)-bd_dom_sf"/>
</dbReference>
<evidence type="ECO:0000259" key="1">
    <source>
        <dbReference type="Pfam" id="PF01370"/>
    </source>
</evidence>
<dbReference type="SUPFAM" id="SSF51735">
    <property type="entry name" value="NAD(P)-binding Rossmann-fold domains"/>
    <property type="match status" value="1"/>
</dbReference>
<dbReference type="KEGG" id="meti:DK427_00640"/>
<dbReference type="AlphaFoldDB" id="A0A2U8VLB0"/>
<dbReference type="EMBL" id="CP029551">
    <property type="protein sequence ID" value="AWN34435.1"/>
    <property type="molecule type" value="Genomic_DNA"/>
</dbReference>
<protein>
    <submittedName>
        <fullName evidence="2">NAD-dependent dehydratase</fullName>
    </submittedName>
</protein>
<gene>
    <name evidence="2" type="ORF">DK427_00640</name>
</gene>
<dbReference type="Gene3D" id="3.40.50.720">
    <property type="entry name" value="NAD(P)-binding Rossmann-like Domain"/>
    <property type="match status" value="1"/>
</dbReference>
<proteinExistence type="predicted"/>
<dbReference type="RefSeq" id="WP_109949576.1">
    <property type="nucleotide sequence ID" value="NZ_CP029551.1"/>
</dbReference>
<keyword evidence="3" id="KW-1185">Reference proteome</keyword>
<feature type="domain" description="NAD-dependent epimerase/dehydratase" evidence="1">
    <location>
        <begin position="70"/>
        <end position="146"/>
    </location>
</feature>
<dbReference type="Pfam" id="PF01370">
    <property type="entry name" value="Epimerase"/>
    <property type="match status" value="1"/>
</dbReference>
<accession>A0A2U8VLB0</accession>
<dbReference type="InterPro" id="IPR001509">
    <property type="entry name" value="Epimerase_deHydtase"/>
</dbReference>
<dbReference type="Proteomes" id="UP000246058">
    <property type="component" value="Chromosome"/>
</dbReference>
<name>A0A2U8VLB0_9HYPH</name>
<sequence length="257" mass="28104">MIYVLGGDGFVGSAYARLCAARGLEHRVITRANYEAHIGTACALLINANGNSKKFLADRDPRWEFDASVRSVCHTLEDFRSDAYLYLSSGDVYPDPSSPSLAHEAAPIDVRRQSRYGLHKYLAEQLVLARHPRPLVLRMGGFVGSGMRKNAVFDMLHDQTVRLAPDSALQFIGTDTAADLVWTLVERQVCGEIVNLGATGTVRIGDLHARLGARAPFAPEAPTLRFEIATDKLAALTGRPLPESGAEVERYLRSVGR</sequence>
<evidence type="ECO:0000313" key="2">
    <source>
        <dbReference type="EMBL" id="AWN34435.1"/>
    </source>
</evidence>
<reference evidence="2 3" key="1">
    <citation type="submission" date="2018-05" db="EMBL/GenBank/DDBJ databases">
        <title>Complete Genome Sequence of Methylobacterium sp. 17Sr1-43.</title>
        <authorList>
            <person name="Srinivasan S."/>
        </authorList>
    </citation>
    <scope>NUCLEOTIDE SEQUENCE [LARGE SCALE GENOMIC DNA]</scope>
    <source>
        <strain evidence="2 3">17Sr1-43</strain>
    </source>
</reference>
<organism evidence="2 3">
    <name type="scientific">Methylobacterium radiodurans</name>
    <dbReference type="NCBI Taxonomy" id="2202828"/>
    <lineage>
        <taxon>Bacteria</taxon>
        <taxon>Pseudomonadati</taxon>
        <taxon>Pseudomonadota</taxon>
        <taxon>Alphaproteobacteria</taxon>
        <taxon>Hyphomicrobiales</taxon>
        <taxon>Methylobacteriaceae</taxon>
        <taxon>Methylobacterium</taxon>
    </lineage>
</organism>
<dbReference type="OrthoDB" id="9812470at2"/>
<evidence type="ECO:0000313" key="3">
    <source>
        <dbReference type="Proteomes" id="UP000246058"/>
    </source>
</evidence>